<evidence type="ECO:0000313" key="1">
    <source>
        <dbReference type="EMBL" id="MFC4728403.1"/>
    </source>
</evidence>
<accession>A0ABV9NPB5</accession>
<proteinExistence type="predicted"/>
<dbReference type="RefSeq" id="WP_377004434.1">
    <property type="nucleotide sequence ID" value="NZ_JBHSGG010000026.1"/>
</dbReference>
<organism evidence="1 2">
    <name type="scientific">Coralloluteibacterium thermophilum</name>
    <dbReference type="NCBI Taxonomy" id="2707049"/>
    <lineage>
        <taxon>Bacteria</taxon>
        <taxon>Pseudomonadati</taxon>
        <taxon>Pseudomonadota</taxon>
        <taxon>Gammaproteobacteria</taxon>
        <taxon>Lysobacterales</taxon>
        <taxon>Lysobacteraceae</taxon>
        <taxon>Coralloluteibacterium</taxon>
    </lineage>
</organism>
<evidence type="ECO:0000313" key="2">
    <source>
        <dbReference type="Proteomes" id="UP001595892"/>
    </source>
</evidence>
<comment type="caution">
    <text evidence="1">The sequence shown here is derived from an EMBL/GenBank/DDBJ whole genome shotgun (WGS) entry which is preliminary data.</text>
</comment>
<dbReference type="EMBL" id="JBHSGG010000026">
    <property type="protein sequence ID" value="MFC4728403.1"/>
    <property type="molecule type" value="Genomic_DNA"/>
</dbReference>
<sequence>MQQLDDFFDAATAFCAWAESAPGVPDDEVDTAIKMLSKLLALVHELPELFDEEDAPELTHEEWQVVHKRFLDMLPFNYYASYSEPHDTNDPSPGIGDVADDLADIWRDLKGGLALYHKGNDAAAAWEWRDSFSIHWGRDATSALYALQCWRS</sequence>
<name>A0ABV9NPB5_9GAMM</name>
<dbReference type="InterPro" id="IPR038312">
    <property type="entry name" value="DUF5063_sf"/>
</dbReference>
<protein>
    <submittedName>
        <fullName evidence="1">DUF5063 domain-containing protein</fullName>
    </submittedName>
</protein>
<dbReference type="InterPro" id="IPR032025">
    <property type="entry name" value="DUF5063"/>
</dbReference>
<keyword evidence="2" id="KW-1185">Reference proteome</keyword>
<dbReference type="Proteomes" id="UP001595892">
    <property type="component" value="Unassembled WGS sequence"/>
</dbReference>
<reference evidence="2" key="1">
    <citation type="journal article" date="2019" name="Int. J. Syst. Evol. Microbiol.">
        <title>The Global Catalogue of Microorganisms (GCM) 10K type strain sequencing project: providing services to taxonomists for standard genome sequencing and annotation.</title>
        <authorList>
            <consortium name="The Broad Institute Genomics Platform"/>
            <consortium name="The Broad Institute Genome Sequencing Center for Infectious Disease"/>
            <person name="Wu L."/>
            <person name="Ma J."/>
        </authorList>
    </citation>
    <scope>NUCLEOTIDE SEQUENCE [LARGE SCALE GENOMIC DNA]</scope>
    <source>
        <strain evidence="2">CGMCC 1.13574</strain>
    </source>
</reference>
<dbReference type="Gene3D" id="1.20.120.1550">
    <property type="entry name" value="Protein of unknown function DUF5063"/>
    <property type="match status" value="1"/>
</dbReference>
<dbReference type="Pfam" id="PF16702">
    <property type="entry name" value="DUF5063"/>
    <property type="match status" value="1"/>
</dbReference>
<gene>
    <name evidence="1" type="ORF">ACFO3Q_09485</name>
</gene>